<dbReference type="EMBL" id="OBEJ01000002">
    <property type="protein sequence ID" value="SNZ12707.1"/>
    <property type="molecule type" value="Genomic_DNA"/>
</dbReference>
<keyword evidence="1" id="KW-0812">Transmembrane</keyword>
<dbReference type="OrthoDB" id="156475at2157"/>
<feature type="transmembrane region" description="Helical" evidence="1">
    <location>
        <begin position="155"/>
        <end position="177"/>
    </location>
</feature>
<gene>
    <name evidence="2" type="ORF">SAMN06269185_1881</name>
</gene>
<evidence type="ECO:0000313" key="2">
    <source>
        <dbReference type="EMBL" id="SNZ12707.1"/>
    </source>
</evidence>
<feature type="transmembrane region" description="Helical" evidence="1">
    <location>
        <begin position="219"/>
        <end position="240"/>
    </location>
</feature>
<sequence length="246" mass="25861">MTVGSSNRGGVTGAIGVDLRRLHESWMELVFPRQRGTGHSVLGKWTPNTTSGWIAYRLWSVLGVPIVAVLYPLALFGFMARFYSRRIDRVAAGLGVAGVVVLAAVLWGALTVLAHLRFTQTGFLAVLAAGVIATLSAGAATVFSRAGGRGTSILLAYPAAMTAIFLPPVAAALYSPALAELILPSSESVAIWVLDNLLTVGGLNEFLRSEFQLAGAAYLGMWFGIAVPLGWLLGVLVALADLVRPS</sequence>
<keyword evidence="1" id="KW-1133">Transmembrane helix</keyword>
<feature type="transmembrane region" description="Helical" evidence="1">
    <location>
        <begin position="122"/>
        <end position="143"/>
    </location>
</feature>
<organism evidence="2 3">
    <name type="scientific">Natronoarchaeum philippinense</name>
    <dbReference type="NCBI Taxonomy" id="558529"/>
    <lineage>
        <taxon>Archaea</taxon>
        <taxon>Methanobacteriati</taxon>
        <taxon>Methanobacteriota</taxon>
        <taxon>Stenosarchaea group</taxon>
        <taxon>Halobacteria</taxon>
        <taxon>Halobacteriales</taxon>
        <taxon>Natronoarchaeaceae</taxon>
    </lineage>
</organism>
<dbReference type="AlphaFoldDB" id="A0A285NUK4"/>
<keyword evidence="1" id="KW-0472">Membrane</keyword>
<name>A0A285NUK4_NATPI</name>
<protein>
    <submittedName>
        <fullName evidence="2">Uncharacterized protein</fullName>
    </submittedName>
</protein>
<feature type="transmembrane region" description="Helical" evidence="1">
    <location>
        <begin position="90"/>
        <end position="110"/>
    </location>
</feature>
<keyword evidence="3" id="KW-1185">Reference proteome</keyword>
<evidence type="ECO:0000313" key="3">
    <source>
        <dbReference type="Proteomes" id="UP000219453"/>
    </source>
</evidence>
<accession>A0A285NUK4</accession>
<reference evidence="3" key="1">
    <citation type="submission" date="2017-09" db="EMBL/GenBank/DDBJ databases">
        <authorList>
            <person name="Varghese N."/>
            <person name="Submissions S."/>
        </authorList>
    </citation>
    <scope>NUCLEOTIDE SEQUENCE [LARGE SCALE GENOMIC DNA]</scope>
    <source>
        <strain evidence="3">DSM 27208</strain>
    </source>
</reference>
<proteinExistence type="predicted"/>
<feature type="transmembrane region" description="Helical" evidence="1">
    <location>
        <begin position="54"/>
        <end position="78"/>
    </location>
</feature>
<evidence type="ECO:0000256" key="1">
    <source>
        <dbReference type="SAM" id="Phobius"/>
    </source>
</evidence>
<dbReference type="Proteomes" id="UP000219453">
    <property type="component" value="Unassembled WGS sequence"/>
</dbReference>
<dbReference type="RefSeq" id="WP_097008806.1">
    <property type="nucleotide sequence ID" value="NZ_OBEJ01000002.1"/>
</dbReference>